<keyword evidence="3" id="KW-0436">Ligase</keyword>
<feature type="region of interest" description="Disordered" evidence="1">
    <location>
        <begin position="249"/>
        <end position="281"/>
    </location>
</feature>
<sequence length="281" mass="31295">MRQVRFDGSFEGWRKAARALLGEGVAPHRLEWLAGNAVGGLFDQDEAPAPGSPLPNIRIPRQLLDELQSAACFRSADRWSLLYRVLWRVVQGDGAARLAGDIDGSELHARLKAVRREAHHMHAFLRFSPSGVDSAPDYAAWFEPAHDILLSAAPHFAERMGRHSWLIATPEDAVLWDGKTMHYAKPCPQAWKQLAQGAQDPGAELWKAYYESTFNPARLNREVMQSNLPVRFWKNLPEGPLIPQLMSRARAGAQRDGQAERVASQPGKRIAGQVGARRDSD</sequence>
<dbReference type="AlphaFoldDB" id="A0A078LU10"/>
<dbReference type="EMBL" id="CCSF01000001">
    <property type="protein sequence ID" value="CDZ94755.1"/>
    <property type="molecule type" value="Genomic_DNA"/>
</dbReference>
<dbReference type="Proteomes" id="UP000053902">
    <property type="component" value="Unassembled WGS sequence"/>
</dbReference>
<evidence type="ECO:0000313" key="3">
    <source>
        <dbReference type="EMBL" id="CDZ94755.1"/>
    </source>
</evidence>
<keyword evidence="3" id="KW-0030">Aminoacyl-tRNA synthetase</keyword>
<dbReference type="InterPro" id="IPR023875">
    <property type="entry name" value="DNA_repair_put"/>
</dbReference>
<dbReference type="RefSeq" id="WP_037024099.1">
    <property type="nucleotide sequence ID" value="NZ_CCSF01000001.1"/>
</dbReference>
<organism evidence="3 4">
    <name type="scientific">Pseudomonas saudiphocaensis</name>
    <dbReference type="NCBI Taxonomy" id="1499686"/>
    <lineage>
        <taxon>Bacteria</taxon>
        <taxon>Pseudomonadati</taxon>
        <taxon>Pseudomonadota</taxon>
        <taxon>Gammaproteobacteria</taxon>
        <taxon>Pseudomonadales</taxon>
        <taxon>Pseudomonadaceae</taxon>
        <taxon>Pseudomonas</taxon>
    </lineage>
</organism>
<dbReference type="NCBIfam" id="TIGR03915">
    <property type="entry name" value="SAM_7_link_chp"/>
    <property type="match status" value="1"/>
</dbReference>
<evidence type="ECO:0000259" key="2">
    <source>
        <dbReference type="Pfam" id="PF13566"/>
    </source>
</evidence>
<dbReference type="eggNOG" id="COG1573">
    <property type="taxonomic scope" value="Bacteria"/>
</dbReference>
<dbReference type="GO" id="GO:0004812">
    <property type="term" value="F:aminoacyl-tRNA ligase activity"/>
    <property type="evidence" value="ECO:0007669"/>
    <property type="project" value="UniProtKB-KW"/>
</dbReference>
<dbReference type="STRING" id="1499686.BN1079_02080"/>
<protein>
    <submittedName>
        <fullName evidence="3">Leucyl-tRNA synthetase</fullName>
    </submittedName>
</protein>
<reference evidence="3 4" key="1">
    <citation type="submission" date="2014-07" db="EMBL/GenBank/DDBJ databases">
        <authorList>
            <person name="Urmite Genomes Urmite Genomes"/>
        </authorList>
    </citation>
    <scope>NUCLEOTIDE SEQUENCE [LARGE SCALE GENOMIC DNA]</scope>
    <source>
        <strain evidence="3 4">20_BN</strain>
    </source>
</reference>
<name>A0A078LU10_9PSED</name>
<dbReference type="Pfam" id="PF13566">
    <property type="entry name" value="DUF4130"/>
    <property type="match status" value="1"/>
</dbReference>
<dbReference type="InterPro" id="IPR025404">
    <property type="entry name" value="DUF4130"/>
</dbReference>
<proteinExistence type="predicted"/>
<evidence type="ECO:0000256" key="1">
    <source>
        <dbReference type="SAM" id="MobiDB-lite"/>
    </source>
</evidence>
<evidence type="ECO:0000313" key="4">
    <source>
        <dbReference type="Proteomes" id="UP000053902"/>
    </source>
</evidence>
<dbReference type="OrthoDB" id="5290748at2"/>
<keyword evidence="4" id="KW-1185">Reference proteome</keyword>
<feature type="domain" description="DUF4130" evidence="2">
    <location>
        <begin position="77"/>
        <end position="238"/>
    </location>
</feature>
<gene>
    <name evidence="3" type="ORF">BN1079_02080</name>
</gene>
<accession>A0A078LU10</accession>
<dbReference type="HOGENOM" id="CLU_046101_0_0_6"/>